<proteinExistence type="predicted"/>
<organism evidence="1 2">
    <name type="scientific">Spodoptera exigua</name>
    <name type="common">Beet armyworm</name>
    <name type="synonym">Noctua fulgens</name>
    <dbReference type="NCBI Taxonomy" id="7107"/>
    <lineage>
        <taxon>Eukaryota</taxon>
        <taxon>Metazoa</taxon>
        <taxon>Ecdysozoa</taxon>
        <taxon>Arthropoda</taxon>
        <taxon>Hexapoda</taxon>
        <taxon>Insecta</taxon>
        <taxon>Pterygota</taxon>
        <taxon>Neoptera</taxon>
        <taxon>Endopterygota</taxon>
        <taxon>Lepidoptera</taxon>
        <taxon>Glossata</taxon>
        <taxon>Ditrysia</taxon>
        <taxon>Noctuoidea</taxon>
        <taxon>Noctuidae</taxon>
        <taxon>Amphipyrinae</taxon>
        <taxon>Spodoptera</taxon>
    </lineage>
</organism>
<gene>
    <name evidence="1" type="ORF">HF086_002917</name>
</gene>
<name>A0A922SDP7_SPOEX</name>
<dbReference type="AlphaFoldDB" id="A0A922SDP7"/>
<sequence length="71" mass="8219">MIPEPDSSVVKGQVLPKPTKMAADELHKALRNMLVGKDKFPESMTEEEINRLMLEFAYRGCDLRYYKSENE</sequence>
<dbReference type="EMBL" id="JACEFF010000629">
    <property type="protein sequence ID" value="KAH9633886.1"/>
    <property type="molecule type" value="Genomic_DNA"/>
</dbReference>
<evidence type="ECO:0000313" key="1">
    <source>
        <dbReference type="EMBL" id="KAH9633886.1"/>
    </source>
</evidence>
<protein>
    <submittedName>
        <fullName evidence="1">Uncharacterized protein</fullName>
    </submittedName>
</protein>
<reference evidence="1" key="1">
    <citation type="journal article" date="2021" name="G3 (Bethesda)">
        <title>Genome and transcriptome analysis of the beet armyworm Spodoptera exigua reveals targets for pest control. .</title>
        <authorList>
            <person name="Simon S."/>
            <person name="Breeschoten T."/>
            <person name="Jansen H.J."/>
            <person name="Dirks R.P."/>
            <person name="Schranz M.E."/>
            <person name="Ros V.I.D."/>
        </authorList>
    </citation>
    <scope>NUCLEOTIDE SEQUENCE</scope>
    <source>
        <strain evidence="1">TB_SE_WUR_2020</strain>
    </source>
</reference>
<dbReference type="Proteomes" id="UP000814243">
    <property type="component" value="Unassembled WGS sequence"/>
</dbReference>
<accession>A0A922SDP7</accession>
<comment type="caution">
    <text evidence="1">The sequence shown here is derived from an EMBL/GenBank/DDBJ whole genome shotgun (WGS) entry which is preliminary data.</text>
</comment>
<evidence type="ECO:0000313" key="2">
    <source>
        <dbReference type="Proteomes" id="UP000814243"/>
    </source>
</evidence>